<keyword evidence="3" id="KW-0256">Endoplasmic reticulum</keyword>
<keyword evidence="9" id="KW-1185">Reference proteome</keyword>
<feature type="transmembrane region" description="Helical" evidence="7">
    <location>
        <begin position="235"/>
        <end position="255"/>
    </location>
</feature>
<dbReference type="HOGENOM" id="CLU_928115_0_0_1"/>
<dbReference type="GeneID" id="24110570"/>
<reference evidence="9" key="1">
    <citation type="journal article" date="2013" name="Genome Announc.">
        <title>Draft genome sequence of the basidiomycetous yeast-like fungus Pseudozyma hubeiensis SY62, which produces an abundant amount of the biosurfactant mannosylerythritol lipids.</title>
        <authorList>
            <person name="Konishi M."/>
            <person name="Hatada Y."/>
            <person name="Horiuchi J."/>
        </authorList>
    </citation>
    <scope>NUCLEOTIDE SEQUENCE [LARGE SCALE GENOMIC DNA]</scope>
    <source>
        <strain evidence="9">SY62</strain>
    </source>
</reference>
<comment type="subcellular location">
    <subcellularLocation>
        <location evidence="1">Endoplasmic reticulum membrane</location>
        <topology evidence="1">Multi-pass membrane protein</topology>
    </subcellularLocation>
</comment>
<accession>R9P8N2</accession>
<evidence type="ECO:0000313" key="9">
    <source>
        <dbReference type="Proteomes" id="UP000014071"/>
    </source>
</evidence>
<dbReference type="GO" id="GO:0070072">
    <property type="term" value="P:vacuolar proton-transporting V-type ATPase complex assembly"/>
    <property type="evidence" value="ECO:0007669"/>
    <property type="project" value="InterPro"/>
</dbReference>
<dbReference type="Proteomes" id="UP000014071">
    <property type="component" value="Unassembled WGS sequence"/>
</dbReference>
<keyword evidence="2 7" id="KW-0812">Transmembrane</keyword>
<evidence type="ECO:0000256" key="1">
    <source>
        <dbReference type="ARBA" id="ARBA00004477"/>
    </source>
</evidence>
<feature type="region of interest" description="Disordered" evidence="6">
    <location>
        <begin position="35"/>
        <end position="59"/>
    </location>
</feature>
<dbReference type="OrthoDB" id="19981at2759"/>
<protein>
    <recommendedName>
        <fullName evidence="10">Endoplasmic reticulum-based factor for assembly of V-ATPase</fullName>
    </recommendedName>
</protein>
<dbReference type="eggNOG" id="ENOG502SD8D">
    <property type="taxonomic scope" value="Eukaryota"/>
</dbReference>
<dbReference type="PANTHER" id="PTHR31394">
    <property type="entry name" value="TRANSMEMBRANE PROTEIN 199"/>
    <property type="match status" value="1"/>
</dbReference>
<dbReference type="RefSeq" id="XP_012191291.1">
    <property type="nucleotide sequence ID" value="XM_012335901.1"/>
</dbReference>
<dbReference type="EMBL" id="DF238811">
    <property type="protein sequence ID" value="GAC97704.1"/>
    <property type="molecule type" value="Genomic_DNA"/>
</dbReference>
<feature type="transmembrane region" description="Helical" evidence="7">
    <location>
        <begin position="204"/>
        <end position="223"/>
    </location>
</feature>
<feature type="compositionally biased region" description="Low complexity" evidence="6">
    <location>
        <begin position="174"/>
        <end position="186"/>
    </location>
</feature>
<evidence type="ECO:0000256" key="3">
    <source>
        <dbReference type="ARBA" id="ARBA00022824"/>
    </source>
</evidence>
<evidence type="ECO:0000256" key="5">
    <source>
        <dbReference type="ARBA" id="ARBA00023136"/>
    </source>
</evidence>
<evidence type="ECO:0000256" key="2">
    <source>
        <dbReference type="ARBA" id="ARBA00022692"/>
    </source>
</evidence>
<dbReference type="Pfam" id="PF11712">
    <property type="entry name" value="Vma12"/>
    <property type="match status" value="1"/>
</dbReference>
<evidence type="ECO:0000313" key="8">
    <source>
        <dbReference type="EMBL" id="GAC97704.1"/>
    </source>
</evidence>
<dbReference type="InterPro" id="IPR021013">
    <property type="entry name" value="ATPase_Vma12"/>
</dbReference>
<gene>
    <name evidence="8" type="ORF">PHSY_005291</name>
</gene>
<feature type="compositionally biased region" description="Polar residues" evidence="6">
    <location>
        <begin position="43"/>
        <end position="59"/>
    </location>
</feature>
<proteinExistence type="predicted"/>
<evidence type="ECO:0000256" key="4">
    <source>
        <dbReference type="ARBA" id="ARBA00022989"/>
    </source>
</evidence>
<dbReference type="PANTHER" id="PTHR31394:SF1">
    <property type="entry name" value="TRANSMEMBRANE PROTEIN 199"/>
    <property type="match status" value="1"/>
</dbReference>
<evidence type="ECO:0000256" key="6">
    <source>
        <dbReference type="SAM" id="MobiDB-lite"/>
    </source>
</evidence>
<feature type="region of interest" description="Disordered" evidence="6">
    <location>
        <begin position="174"/>
        <end position="194"/>
    </location>
</feature>
<evidence type="ECO:0000256" key="7">
    <source>
        <dbReference type="SAM" id="Phobius"/>
    </source>
</evidence>
<dbReference type="AlphaFoldDB" id="R9P8N2"/>
<evidence type="ECO:0008006" key="10">
    <source>
        <dbReference type="Google" id="ProtNLM"/>
    </source>
</evidence>
<feature type="region of interest" description="Disordered" evidence="6">
    <location>
        <begin position="289"/>
        <end position="309"/>
    </location>
</feature>
<name>R9P8N2_PSEHS</name>
<organism evidence="8 9">
    <name type="scientific">Pseudozyma hubeiensis (strain SY62)</name>
    <name type="common">Yeast</name>
    <dbReference type="NCBI Taxonomy" id="1305764"/>
    <lineage>
        <taxon>Eukaryota</taxon>
        <taxon>Fungi</taxon>
        <taxon>Dikarya</taxon>
        <taxon>Basidiomycota</taxon>
        <taxon>Ustilaginomycotina</taxon>
        <taxon>Ustilaginomycetes</taxon>
        <taxon>Ustilaginales</taxon>
        <taxon>Ustilaginaceae</taxon>
        <taxon>Pseudozyma</taxon>
    </lineage>
</organism>
<keyword evidence="4 7" id="KW-1133">Transmembrane helix</keyword>
<keyword evidence="5 7" id="KW-0472">Membrane</keyword>
<dbReference type="GO" id="GO:0005789">
    <property type="term" value="C:endoplasmic reticulum membrane"/>
    <property type="evidence" value="ECO:0007669"/>
    <property type="project" value="UniProtKB-SubCell"/>
</dbReference>
<sequence>MTKLVLSVINSEMLRQLARSIDSDHDAVQSLKAALLDQPEQPKMTTESPAVPTNATASTTSAEPVVLEHLVLIGIASWARTEVASQRSSVDLTQLKVASLVTGAHVYVPPKPVFKRSQQLEDSLAAIRKAQELAEYQRMSSTTTTSSSRAYNIPSAYVNIAGVDPTLSLSQRITSSHTTSPHLSSSNVSRQEEEQAWKDAQRQLSVILNIFLSALATATAAWWASGNASVGNKVLTSMLVGVVTAVAEIVLYSRYSVYVSESRKIKTSRMKGSDVKAGIEGFRPLQLDRVGNTPKASTRLKPSAKEEPS</sequence>
<dbReference type="STRING" id="1305764.R9P8N2"/>